<name>A0A9Q0PXP1_9ROSI</name>
<keyword evidence="4" id="KW-1185">Reference proteome</keyword>
<dbReference type="Proteomes" id="UP001151752">
    <property type="component" value="Chromosome 3"/>
</dbReference>
<comment type="caution">
    <text evidence="3">The sequence shown here is derived from an EMBL/GenBank/DDBJ whole genome shotgun (WGS) entry which is preliminary data.</text>
</comment>
<organism evidence="3 4">
    <name type="scientific">Salix koriyanagi</name>
    <dbReference type="NCBI Taxonomy" id="2511006"/>
    <lineage>
        <taxon>Eukaryota</taxon>
        <taxon>Viridiplantae</taxon>
        <taxon>Streptophyta</taxon>
        <taxon>Embryophyta</taxon>
        <taxon>Tracheophyta</taxon>
        <taxon>Spermatophyta</taxon>
        <taxon>Magnoliopsida</taxon>
        <taxon>eudicotyledons</taxon>
        <taxon>Gunneridae</taxon>
        <taxon>Pentapetalae</taxon>
        <taxon>rosids</taxon>
        <taxon>fabids</taxon>
        <taxon>Malpighiales</taxon>
        <taxon>Salicaceae</taxon>
        <taxon>Saliceae</taxon>
        <taxon>Salix</taxon>
    </lineage>
</organism>
<proteinExistence type="predicted"/>
<feature type="region of interest" description="Disordered" evidence="1">
    <location>
        <begin position="186"/>
        <end position="212"/>
    </location>
</feature>
<protein>
    <submittedName>
        <fullName evidence="3">REPLICATION FACTOR C / DNA polymerase III GAMMA-TAU SUBUNIT</fullName>
    </submittedName>
</protein>
<dbReference type="GO" id="GO:0006260">
    <property type="term" value="P:DNA replication"/>
    <property type="evidence" value="ECO:0007669"/>
    <property type="project" value="InterPro"/>
</dbReference>
<evidence type="ECO:0000256" key="1">
    <source>
        <dbReference type="SAM" id="MobiDB-lite"/>
    </source>
</evidence>
<reference evidence="3" key="2">
    <citation type="journal article" date="2023" name="Int. J. Mol. Sci.">
        <title>De Novo Assembly and Annotation of 11 Diverse Shrub Willow (Salix) Genomes Reveals Novel Gene Organization in Sex-Linked Regions.</title>
        <authorList>
            <person name="Hyden B."/>
            <person name="Feng K."/>
            <person name="Yates T.B."/>
            <person name="Jawdy S."/>
            <person name="Cereghino C."/>
            <person name="Smart L.B."/>
            <person name="Muchero W."/>
        </authorList>
    </citation>
    <scope>NUCLEOTIDE SEQUENCE</scope>
    <source>
        <tissue evidence="3">Shoot tip</tissue>
    </source>
</reference>
<dbReference type="AlphaFoldDB" id="A0A9Q0PXP1"/>
<evidence type="ECO:0000313" key="4">
    <source>
        <dbReference type="Proteomes" id="UP001151752"/>
    </source>
</evidence>
<sequence length="512" mass="56207">MYFQSFQVGDVSDEKLLELLEFAMSSETTEIVKRARDLMDSGVDPMVLMSQLASLIMDIIAGTYSVVYANHGDPLIGTQNLTEAELVRLKHALRLLSEAEKQLRISSDRSTWFTATLLQLGSTPSMDLTQSSSSRRQSSRTTEEDPSSVSKESNVYKPKSDALFFPQRSSSPSSLYKAINGHSSREGECEFNATPPRSMDNNTVSSSLDDEMNGNKTLRQLLHAYGKLLSISEVDGALAVYVAFEDGEVKARVERFLSSITNSIEMVLRRNVEVRIILATDGLGSVIYANQSEIKEGHRQTEATLVTERGGKANCSVAVAGYSDLESQEEPAKLSRGSFNGANAGEKQGMPVQGRESIIREQRLETAWLQVAEKGTPGSLSRLKPEKNQVLPEEDTYQQNQLDSIDSAMLPSQKWEDESNHELTVLKMQDRRVLHEDHRGYPISPSLLHGSIYVGNGDKETLGYESGPAGGGGCSGLFCWNNSSRSNRAKARGAPVGPRGRNGRFSLFGECA</sequence>
<accession>A0A9Q0PXP1</accession>
<reference evidence="3" key="1">
    <citation type="submission" date="2022-11" db="EMBL/GenBank/DDBJ databases">
        <authorList>
            <person name="Hyden B.L."/>
            <person name="Feng K."/>
            <person name="Yates T."/>
            <person name="Jawdy S."/>
            <person name="Smart L.B."/>
            <person name="Muchero W."/>
        </authorList>
    </citation>
    <scope>NUCLEOTIDE SEQUENCE</scope>
    <source>
        <tissue evidence="3">Shoot tip</tissue>
    </source>
</reference>
<dbReference type="EMBL" id="JAPFFM010000017">
    <property type="protein sequence ID" value="KAJ6696324.1"/>
    <property type="molecule type" value="Genomic_DNA"/>
</dbReference>
<feature type="compositionally biased region" description="Low complexity" evidence="1">
    <location>
        <begin position="129"/>
        <end position="140"/>
    </location>
</feature>
<dbReference type="SUPFAM" id="SSF48019">
    <property type="entry name" value="post-AAA+ oligomerization domain-like"/>
    <property type="match status" value="1"/>
</dbReference>
<dbReference type="InterPro" id="IPR054506">
    <property type="entry name" value="DnaA_N-like_STI"/>
</dbReference>
<dbReference type="InterPro" id="IPR008921">
    <property type="entry name" value="DNA_pol3_clamp-load_cplx_C"/>
</dbReference>
<dbReference type="GO" id="GO:0003677">
    <property type="term" value="F:DNA binding"/>
    <property type="evidence" value="ECO:0007669"/>
    <property type="project" value="InterPro"/>
</dbReference>
<feature type="region of interest" description="Disordered" evidence="1">
    <location>
        <begin position="124"/>
        <end position="155"/>
    </location>
</feature>
<feature type="domain" description="STICHEL DnaA-N-like alpha-beta" evidence="2">
    <location>
        <begin position="216"/>
        <end position="278"/>
    </location>
</feature>
<evidence type="ECO:0000259" key="2">
    <source>
        <dbReference type="Pfam" id="PF23007"/>
    </source>
</evidence>
<evidence type="ECO:0000313" key="3">
    <source>
        <dbReference type="EMBL" id="KAJ6696324.1"/>
    </source>
</evidence>
<dbReference type="Pfam" id="PF23007">
    <property type="entry name" value="DnaA_N-like_STI"/>
    <property type="match status" value="1"/>
</dbReference>
<gene>
    <name evidence="3" type="ORF">OIU74_015259</name>
</gene>